<comment type="subcellular location">
    <subcellularLocation>
        <location evidence="1">Cell membrane</location>
        <topology evidence="1">Multi-pass membrane protein</topology>
    </subcellularLocation>
</comment>
<evidence type="ECO:0000256" key="1">
    <source>
        <dbReference type="ARBA" id="ARBA00004651"/>
    </source>
</evidence>
<feature type="transmembrane region" description="Helical" evidence="9">
    <location>
        <begin position="142"/>
        <end position="163"/>
    </location>
</feature>
<comment type="similarity">
    <text evidence="2">Belongs to the branched chain amino acid transporter family.</text>
</comment>
<dbReference type="RefSeq" id="WP_092982077.1">
    <property type="nucleotide sequence ID" value="NZ_FOYQ01000001.1"/>
</dbReference>
<feature type="transmembrane region" description="Helical" evidence="9">
    <location>
        <begin position="74"/>
        <end position="92"/>
    </location>
</feature>
<dbReference type="GO" id="GO:0015820">
    <property type="term" value="P:L-leucine transport"/>
    <property type="evidence" value="ECO:0007669"/>
    <property type="project" value="TreeGrafter"/>
</dbReference>
<dbReference type="InterPro" id="IPR004685">
    <property type="entry name" value="Brnchd-chn_aa_trnsp_Livcs"/>
</dbReference>
<feature type="transmembrane region" description="Helical" evidence="9">
    <location>
        <begin position="7"/>
        <end position="25"/>
    </location>
</feature>
<feature type="transmembrane region" description="Helical" evidence="9">
    <location>
        <begin position="263"/>
        <end position="293"/>
    </location>
</feature>
<evidence type="ECO:0000313" key="10">
    <source>
        <dbReference type="EMBL" id="SFR35478.1"/>
    </source>
</evidence>
<dbReference type="Proteomes" id="UP000199534">
    <property type="component" value="Unassembled WGS sequence"/>
</dbReference>
<keyword evidence="4" id="KW-1003">Cell membrane</keyword>
<sequence>MKKRAIWVLGMALFSLFFGAGNLVLPPMLGFRSGELWWLVCLGFCLSAVLIPMLGILAHARLQGGMFDFTLKTHPLFGLAYCYLVYAISVALPAPRTASVTHEMAVAPFIEIPPLLTSLIYFALVYLFVHNRSRLSKWIGQWLTPIILLVLLALIISLLLPLGDLSTTNLMPHPFTEGILEGYQTFDAIGAVVVGGVILISLKLEAPDLERRQRFWILIKAGAFAGLALALLYGGLMVSGASVTGEFGTDISRTGLLSGMSSIALGTYGGIFLSLLISLACFTTAVGIVTGTADFVSSRYGNSRKVYRVTAVVGCILGVIMGQLPVDVIIQVALPALMLIYPLTIVLILLNALPKGWSPPLVFRIVVATVLIFSVPDFLQSIGLFEDSGGSGIGDIVKRLPLQEFRMGWVLPALAVYALSMLWVVARNRKFA</sequence>
<dbReference type="GO" id="GO:0005304">
    <property type="term" value="F:L-valine transmembrane transporter activity"/>
    <property type="evidence" value="ECO:0007669"/>
    <property type="project" value="TreeGrafter"/>
</dbReference>
<dbReference type="STRING" id="400055.SAMN04490243_0997"/>
<evidence type="ECO:0000256" key="6">
    <source>
        <dbReference type="ARBA" id="ARBA00022970"/>
    </source>
</evidence>
<evidence type="ECO:0000256" key="7">
    <source>
        <dbReference type="ARBA" id="ARBA00022989"/>
    </source>
</evidence>
<accession>A0A1I6FZW3</accession>
<proteinExistence type="inferred from homology"/>
<dbReference type="NCBIfam" id="TIGR00796">
    <property type="entry name" value="livcs"/>
    <property type="match status" value="1"/>
</dbReference>
<keyword evidence="7 9" id="KW-1133">Transmembrane helix</keyword>
<dbReference type="Pfam" id="PF05525">
    <property type="entry name" value="Branch_AA_trans"/>
    <property type="match status" value="1"/>
</dbReference>
<keyword evidence="3" id="KW-0813">Transport</keyword>
<keyword evidence="11" id="KW-1185">Reference proteome</keyword>
<feature type="transmembrane region" description="Helical" evidence="9">
    <location>
        <begin position="305"/>
        <end position="322"/>
    </location>
</feature>
<keyword evidence="5 9" id="KW-0812">Transmembrane</keyword>
<feature type="transmembrane region" description="Helical" evidence="9">
    <location>
        <begin position="328"/>
        <end position="350"/>
    </location>
</feature>
<feature type="transmembrane region" description="Helical" evidence="9">
    <location>
        <begin position="223"/>
        <end position="243"/>
    </location>
</feature>
<dbReference type="GO" id="GO:0005886">
    <property type="term" value="C:plasma membrane"/>
    <property type="evidence" value="ECO:0007669"/>
    <property type="project" value="UniProtKB-SubCell"/>
</dbReference>
<protein>
    <submittedName>
        <fullName evidence="10">Branched-chain amino acid:cation transporter, LIVCS family</fullName>
    </submittedName>
</protein>
<feature type="transmembrane region" description="Helical" evidence="9">
    <location>
        <begin position="405"/>
        <end position="426"/>
    </location>
</feature>
<evidence type="ECO:0000256" key="2">
    <source>
        <dbReference type="ARBA" id="ARBA00008540"/>
    </source>
</evidence>
<feature type="transmembrane region" description="Helical" evidence="9">
    <location>
        <begin position="362"/>
        <end position="385"/>
    </location>
</feature>
<feature type="transmembrane region" description="Helical" evidence="9">
    <location>
        <begin position="183"/>
        <end position="202"/>
    </location>
</feature>
<dbReference type="GO" id="GO:0015818">
    <property type="term" value="P:isoleucine transport"/>
    <property type="evidence" value="ECO:0007669"/>
    <property type="project" value="TreeGrafter"/>
</dbReference>
<organism evidence="10 11">
    <name type="scientific">Robiginitalea myxolifaciens</name>
    <dbReference type="NCBI Taxonomy" id="400055"/>
    <lineage>
        <taxon>Bacteria</taxon>
        <taxon>Pseudomonadati</taxon>
        <taxon>Bacteroidota</taxon>
        <taxon>Flavobacteriia</taxon>
        <taxon>Flavobacteriales</taxon>
        <taxon>Flavobacteriaceae</taxon>
        <taxon>Robiginitalea</taxon>
    </lineage>
</organism>
<dbReference type="PANTHER" id="PTHR30588:SF0">
    <property type="entry name" value="BRANCHED-CHAIN AMINO ACID PERMEASE BRNQ"/>
    <property type="match status" value="1"/>
</dbReference>
<feature type="transmembrane region" description="Helical" evidence="9">
    <location>
        <begin position="37"/>
        <end position="62"/>
    </location>
</feature>
<keyword evidence="8 9" id="KW-0472">Membrane</keyword>
<evidence type="ECO:0000256" key="8">
    <source>
        <dbReference type="ARBA" id="ARBA00023136"/>
    </source>
</evidence>
<dbReference type="GO" id="GO:0015188">
    <property type="term" value="F:L-isoleucine transmembrane transporter activity"/>
    <property type="evidence" value="ECO:0007669"/>
    <property type="project" value="TreeGrafter"/>
</dbReference>
<evidence type="ECO:0000256" key="3">
    <source>
        <dbReference type="ARBA" id="ARBA00022448"/>
    </source>
</evidence>
<evidence type="ECO:0000256" key="4">
    <source>
        <dbReference type="ARBA" id="ARBA00022475"/>
    </source>
</evidence>
<dbReference type="EMBL" id="FOYQ01000001">
    <property type="protein sequence ID" value="SFR35478.1"/>
    <property type="molecule type" value="Genomic_DNA"/>
</dbReference>
<dbReference type="OrthoDB" id="9783920at2"/>
<dbReference type="AlphaFoldDB" id="A0A1I6FZW3"/>
<feature type="transmembrane region" description="Helical" evidence="9">
    <location>
        <begin position="112"/>
        <end position="130"/>
    </location>
</feature>
<name>A0A1I6FZW3_9FLAO</name>
<evidence type="ECO:0000256" key="5">
    <source>
        <dbReference type="ARBA" id="ARBA00022692"/>
    </source>
</evidence>
<evidence type="ECO:0000313" key="11">
    <source>
        <dbReference type="Proteomes" id="UP000199534"/>
    </source>
</evidence>
<reference evidence="10 11" key="1">
    <citation type="submission" date="2016-10" db="EMBL/GenBank/DDBJ databases">
        <authorList>
            <person name="de Groot N.N."/>
        </authorList>
    </citation>
    <scope>NUCLEOTIDE SEQUENCE [LARGE SCALE GENOMIC DNA]</scope>
    <source>
        <strain evidence="10 11">DSM 21019</strain>
    </source>
</reference>
<dbReference type="GO" id="GO:0015190">
    <property type="term" value="F:L-leucine transmembrane transporter activity"/>
    <property type="evidence" value="ECO:0007669"/>
    <property type="project" value="TreeGrafter"/>
</dbReference>
<keyword evidence="6" id="KW-0029">Amino-acid transport</keyword>
<dbReference type="PANTHER" id="PTHR30588">
    <property type="entry name" value="BRANCHED-CHAIN AMINO ACID TRANSPORT SYSTEM 2 CARRIER PROTEIN"/>
    <property type="match status" value="1"/>
</dbReference>
<gene>
    <name evidence="10" type="ORF">SAMN04490243_0997</name>
</gene>
<evidence type="ECO:0000256" key="9">
    <source>
        <dbReference type="SAM" id="Phobius"/>
    </source>
</evidence>